<dbReference type="Pfam" id="PF13602">
    <property type="entry name" value="ADH_zinc_N_2"/>
    <property type="match status" value="1"/>
</dbReference>
<dbReference type="Gene3D" id="3.90.180.10">
    <property type="entry name" value="Medium-chain alcohol dehydrogenases, catalytic domain"/>
    <property type="match status" value="1"/>
</dbReference>
<dbReference type="Gene3D" id="3.40.50.720">
    <property type="entry name" value="NAD(P)-binding Rossmann-like Domain"/>
    <property type="match status" value="1"/>
</dbReference>
<dbReference type="InterPro" id="IPR011032">
    <property type="entry name" value="GroES-like_sf"/>
</dbReference>
<proteinExistence type="predicted"/>
<dbReference type="SUPFAM" id="SSF51735">
    <property type="entry name" value="NAD(P)-binding Rossmann-fold domains"/>
    <property type="match status" value="1"/>
</dbReference>
<dbReference type="CDD" id="cd08267">
    <property type="entry name" value="MDR1"/>
    <property type="match status" value="1"/>
</dbReference>
<accession>A0A4V3WFE4</accession>
<dbReference type="Pfam" id="PF08240">
    <property type="entry name" value="ADH_N"/>
    <property type="match status" value="1"/>
</dbReference>
<dbReference type="PANTHER" id="PTHR11695:SF648">
    <property type="entry name" value="ZINC-BINDING OXIDOREDUCTASE"/>
    <property type="match status" value="1"/>
</dbReference>
<protein>
    <submittedName>
        <fullName evidence="2">NAD(P)-dependent alcohol dehydrogenase</fullName>
    </submittedName>
</protein>
<comment type="caution">
    <text evidence="2">The sequence shown here is derived from an EMBL/GenBank/DDBJ whole genome shotgun (WGS) entry which is preliminary data.</text>
</comment>
<reference evidence="2 3" key="1">
    <citation type="submission" date="2019-04" db="EMBL/GenBank/DDBJ databases">
        <title>Cohnella sp. nov. isolated from preserved vegetables.</title>
        <authorList>
            <person name="Lin S.-Y."/>
            <person name="Hung M.-H."/>
            <person name="Young C.-C."/>
        </authorList>
    </citation>
    <scope>NUCLEOTIDE SEQUENCE [LARGE SCALE GENOMIC DNA]</scope>
    <source>
        <strain evidence="2 3">CC-MHH1044</strain>
    </source>
</reference>
<dbReference type="Proteomes" id="UP000310636">
    <property type="component" value="Unassembled WGS sequence"/>
</dbReference>
<dbReference type="InterPro" id="IPR013149">
    <property type="entry name" value="ADH-like_C"/>
</dbReference>
<evidence type="ECO:0000259" key="1">
    <source>
        <dbReference type="SMART" id="SM00829"/>
    </source>
</evidence>
<dbReference type="RefSeq" id="WP_136369914.1">
    <property type="nucleotide sequence ID" value="NZ_SSOB01000012.1"/>
</dbReference>
<dbReference type="EMBL" id="SSOB01000012">
    <property type="protein sequence ID" value="THF79925.1"/>
    <property type="molecule type" value="Genomic_DNA"/>
</dbReference>
<dbReference type="InterPro" id="IPR050700">
    <property type="entry name" value="YIM1/Zinc_Alcohol_DH_Fams"/>
</dbReference>
<dbReference type="InterPro" id="IPR013154">
    <property type="entry name" value="ADH-like_N"/>
</dbReference>
<gene>
    <name evidence="2" type="ORF">E6C55_11375</name>
</gene>
<evidence type="ECO:0000313" key="3">
    <source>
        <dbReference type="Proteomes" id="UP000310636"/>
    </source>
</evidence>
<dbReference type="OrthoDB" id="9792162at2"/>
<dbReference type="InterPro" id="IPR036291">
    <property type="entry name" value="NAD(P)-bd_dom_sf"/>
</dbReference>
<dbReference type="Pfam" id="PF00107">
    <property type="entry name" value="ADH_zinc_N"/>
    <property type="match status" value="1"/>
</dbReference>
<feature type="domain" description="Enoyl reductase (ER)" evidence="1">
    <location>
        <begin position="10"/>
        <end position="307"/>
    </location>
</feature>
<organism evidence="2 3">
    <name type="scientific">Cohnella fermenti</name>
    <dbReference type="NCBI Taxonomy" id="2565925"/>
    <lineage>
        <taxon>Bacteria</taxon>
        <taxon>Bacillati</taxon>
        <taxon>Bacillota</taxon>
        <taxon>Bacilli</taxon>
        <taxon>Bacillales</taxon>
        <taxon>Paenibacillaceae</taxon>
        <taxon>Cohnella</taxon>
    </lineage>
</organism>
<dbReference type="SUPFAM" id="SSF50129">
    <property type="entry name" value="GroES-like"/>
    <property type="match status" value="1"/>
</dbReference>
<keyword evidence="3" id="KW-1185">Reference proteome</keyword>
<dbReference type="GO" id="GO:0016491">
    <property type="term" value="F:oxidoreductase activity"/>
    <property type="evidence" value="ECO:0007669"/>
    <property type="project" value="InterPro"/>
</dbReference>
<evidence type="ECO:0000313" key="2">
    <source>
        <dbReference type="EMBL" id="THF79925.1"/>
    </source>
</evidence>
<dbReference type="PANTHER" id="PTHR11695">
    <property type="entry name" value="ALCOHOL DEHYDROGENASE RELATED"/>
    <property type="match status" value="1"/>
</dbReference>
<dbReference type="SMART" id="SM00829">
    <property type="entry name" value="PKS_ER"/>
    <property type="match status" value="1"/>
</dbReference>
<dbReference type="AlphaFoldDB" id="A0A4V3WFE4"/>
<sequence length="313" mass="33810">MKAVVCTKYGPPEVLQLQERRKPVPKRKEVCIKIRATAVTASDLYIRGAQLPLRFQLPMRLALGWSRPRTAIIGMVLAGEIESVGADIKRFKPGDRVYGVTGLGMGAYAQYACVQETDSMRGCLALMPSSIGYEEATAAAYGGLLALQRIEEGAVRRGQKVLVYGASGTSGTLAVQLAKHCGAEVTAVCSGRNAAFIQALGADRVIDYAADDAAQRLERYDVMLDAAGRAKSSPVKEQARRSLVPGGKYVSIDDGKLELKASRLDKLRELIDGGHLKPVVDCVYPLERIAEAHHYVEQGRKRGGVAVTVEHDD</sequence>
<name>A0A4V3WFE4_9BACL</name>
<dbReference type="InterPro" id="IPR020843">
    <property type="entry name" value="ER"/>
</dbReference>